<evidence type="ECO:0000313" key="3">
    <source>
        <dbReference type="Proteomes" id="UP000238348"/>
    </source>
</evidence>
<evidence type="ECO:0000313" key="2">
    <source>
        <dbReference type="EMBL" id="AUX43737.1"/>
    </source>
</evidence>
<dbReference type="EMBL" id="CP012673">
    <property type="protein sequence ID" value="AUX43737.1"/>
    <property type="molecule type" value="Genomic_DNA"/>
</dbReference>
<name>A0A2L0EWR0_SORCE</name>
<gene>
    <name evidence="2" type="ORF">SOCE26_051920</name>
</gene>
<feature type="compositionally biased region" description="Basic and acidic residues" evidence="1">
    <location>
        <begin position="12"/>
        <end position="32"/>
    </location>
</feature>
<feature type="compositionally biased region" description="Polar residues" evidence="1">
    <location>
        <begin position="72"/>
        <end position="81"/>
    </location>
</feature>
<reference evidence="2 3" key="1">
    <citation type="submission" date="2015-09" db="EMBL/GenBank/DDBJ databases">
        <title>Sorangium comparison.</title>
        <authorList>
            <person name="Zaburannyi N."/>
            <person name="Bunk B."/>
            <person name="Overmann J."/>
            <person name="Mueller R."/>
        </authorList>
    </citation>
    <scope>NUCLEOTIDE SEQUENCE [LARGE SCALE GENOMIC DNA]</scope>
    <source>
        <strain evidence="2 3">So ce26</strain>
    </source>
</reference>
<feature type="region of interest" description="Disordered" evidence="1">
    <location>
        <begin position="68"/>
        <end position="87"/>
    </location>
</feature>
<evidence type="ECO:0000256" key="1">
    <source>
        <dbReference type="SAM" id="MobiDB-lite"/>
    </source>
</evidence>
<feature type="region of interest" description="Disordered" evidence="1">
    <location>
        <begin position="1"/>
        <end position="46"/>
    </location>
</feature>
<proteinExistence type="predicted"/>
<dbReference type="Proteomes" id="UP000238348">
    <property type="component" value="Chromosome"/>
</dbReference>
<accession>A0A2L0EWR0</accession>
<protein>
    <submittedName>
        <fullName evidence="2">Uncharacterized protein</fullName>
    </submittedName>
</protein>
<dbReference type="AlphaFoldDB" id="A0A2L0EWR0"/>
<organism evidence="2 3">
    <name type="scientific">Sorangium cellulosum</name>
    <name type="common">Polyangium cellulosum</name>
    <dbReference type="NCBI Taxonomy" id="56"/>
    <lineage>
        <taxon>Bacteria</taxon>
        <taxon>Pseudomonadati</taxon>
        <taxon>Myxococcota</taxon>
        <taxon>Polyangia</taxon>
        <taxon>Polyangiales</taxon>
        <taxon>Polyangiaceae</taxon>
        <taxon>Sorangium</taxon>
    </lineage>
</organism>
<sequence>MDDAARVGGGERVGRGDRGGDALVHGEPRAAELHGASMPQSRGRREGGLAAGAIPYATARFRLAGVPAAEGRSSTFTQPASRRSKAL</sequence>